<feature type="signal peptide" evidence="1">
    <location>
        <begin position="1"/>
        <end position="19"/>
    </location>
</feature>
<sequence>MFKKIVVFLVFSLPLFLAAQEDTTVLLLDDLQFDVRSVKMNKDTAVVDLFVISSLRQQREFKMNTYASTLVDKKDNDILYTQIQMGRVRIHIDDRQNYLNHILSMDVPVSLQFKVAGWKKENGLPQGVKIVFEDSREPGRFRQITVRL</sequence>
<organism evidence="2 3">
    <name type="scientific">Sphingobacterium corticibacter</name>
    <dbReference type="NCBI Taxonomy" id="2171749"/>
    <lineage>
        <taxon>Bacteria</taxon>
        <taxon>Pseudomonadati</taxon>
        <taxon>Bacteroidota</taxon>
        <taxon>Sphingobacteriia</taxon>
        <taxon>Sphingobacteriales</taxon>
        <taxon>Sphingobacteriaceae</taxon>
        <taxon>Sphingobacterium</taxon>
    </lineage>
</organism>
<keyword evidence="3" id="KW-1185">Reference proteome</keyword>
<comment type="caution">
    <text evidence="2">The sequence shown here is derived from an EMBL/GenBank/DDBJ whole genome shotgun (WGS) entry which is preliminary data.</text>
</comment>
<accession>A0A2T8HKI8</accession>
<protein>
    <submittedName>
        <fullName evidence="2">Uncharacterized protein</fullName>
    </submittedName>
</protein>
<evidence type="ECO:0000313" key="2">
    <source>
        <dbReference type="EMBL" id="PVH25959.1"/>
    </source>
</evidence>
<name>A0A2T8HKI8_9SPHI</name>
<proteinExistence type="predicted"/>
<dbReference type="OrthoDB" id="713534at2"/>
<feature type="chain" id="PRO_5015781848" evidence="1">
    <location>
        <begin position="20"/>
        <end position="148"/>
    </location>
</feature>
<reference evidence="2 3" key="1">
    <citation type="submission" date="2018-04" db="EMBL/GenBank/DDBJ databases">
        <title>Sphingobacterium cortibacter sp. nov.</title>
        <authorList>
            <person name="Li Y."/>
        </authorList>
    </citation>
    <scope>NUCLEOTIDE SEQUENCE [LARGE SCALE GENOMIC DNA]</scope>
    <source>
        <strain evidence="2 3">2c-3</strain>
    </source>
</reference>
<dbReference type="Proteomes" id="UP000245627">
    <property type="component" value="Unassembled WGS sequence"/>
</dbReference>
<dbReference type="RefSeq" id="WP_116775530.1">
    <property type="nucleotide sequence ID" value="NZ_QDKG01000002.1"/>
</dbReference>
<dbReference type="EMBL" id="QDKG01000002">
    <property type="protein sequence ID" value="PVH25959.1"/>
    <property type="molecule type" value="Genomic_DNA"/>
</dbReference>
<keyword evidence="1" id="KW-0732">Signal</keyword>
<dbReference type="AlphaFoldDB" id="A0A2T8HKI8"/>
<evidence type="ECO:0000256" key="1">
    <source>
        <dbReference type="SAM" id="SignalP"/>
    </source>
</evidence>
<evidence type="ECO:0000313" key="3">
    <source>
        <dbReference type="Proteomes" id="UP000245627"/>
    </source>
</evidence>
<gene>
    <name evidence="2" type="ORF">DC487_08555</name>
</gene>